<accession>A0A183EZG6</accession>
<dbReference type="Proteomes" id="UP000271098">
    <property type="component" value="Unassembled WGS sequence"/>
</dbReference>
<dbReference type="WBParaSite" id="GPUH_0002638701-mRNA-1">
    <property type="protein sequence ID" value="GPUH_0002638701-mRNA-1"/>
    <property type="gene ID" value="GPUH_0002638701"/>
</dbReference>
<evidence type="ECO:0000313" key="3">
    <source>
        <dbReference type="Proteomes" id="UP000271098"/>
    </source>
</evidence>
<proteinExistence type="predicted"/>
<reference evidence="2 3" key="2">
    <citation type="submission" date="2018-11" db="EMBL/GenBank/DDBJ databases">
        <authorList>
            <consortium name="Pathogen Informatics"/>
        </authorList>
    </citation>
    <scope>NUCLEOTIDE SEQUENCE [LARGE SCALE GENOMIC DNA]</scope>
</reference>
<evidence type="ECO:0000256" key="1">
    <source>
        <dbReference type="SAM" id="SignalP"/>
    </source>
</evidence>
<organism evidence="4">
    <name type="scientific">Gongylonema pulchrum</name>
    <dbReference type="NCBI Taxonomy" id="637853"/>
    <lineage>
        <taxon>Eukaryota</taxon>
        <taxon>Metazoa</taxon>
        <taxon>Ecdysozoa</taxon>
        <taxon>Nematoda</taxon>
        <taxon>Chromadorea</taxon>
        <taxon>Rhabditida</taxon>
        <taxon>Spirurina</taxon>
        <taxon>Spiruromorpha</taxon>
        <taxon>Spiruroidea</taxon>
        <taxon>Gongylonematidae</taxon>
        <taxon>Gongylonema</taxon>
    </lineage>
</organism>
<keyword evidence="3" id="KW-1185">Reference proteome</keyword>
<feature type="signal peptide" evidence="1">
    <location>
        <begin position="1"/>
        <end position="19"/>
    </location>
</feature>
<dbReference type="EMBL" id="UYRT01110242">
    <property type="protein sequence ID" value="VDN45442.1"/>
    <property type="molecule type" value="Genomic_DNA"/>
</dbReference>
<evidence type="ECO:0000313" key="2">
    <source>
        <dbReference type="EMBL" id="VDN45442.1"/>
    </source>
</evidence>
<gene>
    <name evidence="2" type="ORF">GPUH_LOCUS26357</name>
</gene>
<protein>
    <submittedName>
        <fullName evidence="4">Centromere protein L</fullName>
    </submittedName>
</protein>
<name>A0A183EZG6_9BILA</name>
<feature type="chain" id="PRO_5043139335" evidence="1">
    <location>
        <begin position="20"/>
        <end position="86"/>
    </location>
</feature>
<dbReference type="AlphaFoldDB" id="A0A183EZG6"/>
<sequence>MTVHLQLSLLQFSFTLTVSHSIQKRASQAALTKAFEHFLLEHRKRTPCDLDVMVKEKFLFLKRRILLKAADLNLMIRDTFYILRIY</sequence>
<reference evidence="4" key="1">
    <citation type="submission" date="2016-06" db="UniProtKB">
        <authorList>
            <consortium name="WormBaseParasite"/>
        </authorList>
    </citation>
    <scope>IDENTIFICATION</scope>
</reference>
<keyword evidence="1" id="KW-0732">Signal</keyword>
<evidence type="ECO:0000313" key="4">
    <source>
        <dbReference type="WBParaSite" id="GPUH_0002638701-mRNA-1"/>
    </source>
</evidence>